<keyword evidence="2 8" id="KW-0489">Methyltransferase</keyword>
<dbReference type="InterPro" id="IPR014048">
    <property type="entry name" value="MethylDNA_cys_MeTrfase_DNA-bd"/>
</dbReference>
<dbReference type="Proteomes" id="UP000315252">
    <property type="component" value="Unassembled WGS sequence"/>
</dbReference>
<protein>
    <submittedName>
        <fullName evidence="8">Methylated-DNA--[protein]-cysteine S-methyltransferase</fullName>
    </submittedName>
</protein>
<dbReference type="GO" id="GO:0006281">
    <property type="term" value="P:DNA repair"/>
    <property type="evidence" value="ECO:0007669"/>
    <property type="project" value="UniProtKB-KW"/>
</dbReference>
<dbReference type="PANTHER" id="PTHR10815:SF5">
    <property type="entry name" value="METHYLATED-DNA--PROTEIN-CYSTEINE METHYLTRANSFERASE"/>
    <property type="match status" value="1"/>
</dbReference>
<dbReference type="GO" id="GO:0032259">
    <property type="term" value="P:methylation"/>
    <property type="evidence" value="ECO:0007669"/>
    <property type="project" value="UniProtKB-KW"/>
</dbReference>
<dbReference type="SUPFAM" id="SSF46767">
    <property type="entry name" value="Methylated DNA-protein cysteine methyltransferase, C-terminal domain"/>
    <property type="match status" value="1"/>
</dbReference>
<dbReference type="PANTHER" id="PTHR10815">
    <property type="entry name" value="METHYLATED-DNA--PROTEIN-CYSTEINE METHYLTRANSFERASE"/>
    <property type="match status" value="1"/>
</dbReference>
<comment type="catalytic activity">
    <reaction evidence="6">
        <text>a 6-O-methyl-2'-deoxyguanosine in DNA + L-cysteinyl-[protein] = S-methyl-L-cysteinyl-[protein] + a 2'-deoxyguanosine in DNA</text>
        <dbReference type="Rhea" id="RHEA:24000"/>
        <dbReference type="Rhea" id="RHEA-COMP:10131"/>
        <dbReference type="Rhea" id="RHEA-COMP:10132"/>
        <dbReference type="Rhea" id="RHEA-COMP:11367"/>
        <dbReference type="Rhea" id="RHEA-COMP:11368"/>
        <dbReference type="ChEBI" id="CHEBI:29950"/>
        <dbReference type="ChEBI" id="CHEBI:82612"/>
        <dbReference type="ChEBI" id="CHEBI:85445"/>
        <dbReference type="ChEBI" id="CHEBI:85448"/>
        <dbReference type="EC" id="2.1.1.63"/>
    </reaction>
</comment>
<keyword evidence="4" id="KW-0227">DNA damage</keyword>
<dbReference type="Pfam" id="PF01035">
    <property type="entry name" value="DNA_binding_1"/>
    <property type="match status" value="1"/>
</dbReference>
<keyword evidence="5" id="KW-0234">DNA repair</keyword>
<keyword evidence="9" id="KW-1185">Reference proteome</keyword>
<dbReference type="NCBIfam" id="TIGR00589">
    <property type="entry name" value="ogt"/>
    <property type="match status" value="1"/>
</dbReference>
<evidence type="ECO:0000313" key="9">
    <source>
        <dbReference type="Proteomes" id="UP000315252"/>
    </source>
</evidence>
<gene>
    <name evidence="8" type="ORF">FKG95_15915</name>
</gene>
<proteinExistence type="predicted"/>
<dbReference type="InterPro" id="IPR001497">
    <property type="entry name" value="MethylDNA_cys_MeTrfase_AS"/>
</dbReference>
<feature type="domain" description="Methylated-DNA-[protein]-cysteine S-methyltransferase DNA binding" evidence="7">
    <location>
        <begin position="86"/>
        <end position="166"/>
    </location>
</feature>
<name>A0A545TQ88_9PROT</name>
<dbReference type="AlphaFoldDB" id="A0A545TQ88"/>
<evidence type="ECO:0000313" key="8">
    <source>
        <dbReference type="EMBL" id="TQV79395.1"/>
    </source>
</evidence>
<evidence type="ECO:0000256" key="5">
    <source>
        <dbReference type="ARBA" id="ARBA00023204"/>
    </source>
</evidence>
<dbReference type="InterPro" id="IPR036217">
    <property type="entry name" value="MethylDNA_cys_MeTrfase_DNAb"/>
</dbReference>
<keyword evidence="3 8" id="KW-0808">Transferase</keyword>
<evidence type="ECO:0000259" key="7">
    <source>
        <dbReference type="Pfam" id="PF01035"/>
    </source>
</evidence>
<evidence type="ECO:0000256" key="2">
    <source>
        <dbReference type="ARBA" id="ARBA00022603"/>
    </source>
</evidence>
<evidence type="ECO:0000256" key="3">
    <source>
        <dbReference type="ARBA" id="ARBA00022679"/>
    </source>
</evidence>
<accession>A0A545TQ88</accession>
<evidence type="ECO:0000256" key="4">
    <source>
        <dbReference type="ARBA" id="ARBA00022763"/>
    </source>
</evidence>
<dbReference type="InterPro" id="IPR036388">
    <property type="entry name" value="WH-like_DNA-bd_sf"/>
</dbReference>
<dbReference type="SUPFAM" id="SSF53155">
    <property type="entry name" value="Methylated DNA-protein cysteine methyltransferase domain"/>
    <property type="match status" value="1"/>
</dbReference>
<comment type="catalytic activity">
    <reaction evidence="1">
        <text>a 4-O-methyl-thymidine in DNA + L-cysteinyl-[protein] = a thymidine in DNA + S-methyl-L-cysteinyl-[protein]</text>
        <dbReference type="Rhea" id="RHEA:53428"/>
        <dbReference type="Rhea" id="RHEA-COMP:10131"/>
        <dbReference type="Rhea" id="RHEA-COMP:10132"/>
        <dbReference type="Rhea" id="RHEA-COMP:13555"/>
        <dbReference type="Rhea" id="RHEA-COMP:13556"/>
        <dbReference type="ChEBI" id="CHEBI:29950"/>
        <dbReference type="ChEBI" id="CHEBI:82612"/>
        <dbReference type="ChEBI" id="CHEBI:137386"/>
        <dbReference type="ChEBI" id="CHEBI:137387"/>
        <dbReference type="EC" id="2.1.1.63"/>
    </reaction>
</comment>
<dbReference type="GO" id="GO:0003908">
    <property type="term" value="F:methylated-DNA-[protein]-cysteine S-methyltransferase activity"/>
    <property type="evidence" value="ECO:0007669"/>
    <property type="project" value="UniProtKB-EC"/>
</dbReference>
<organism evidence="8 9">
    <name type="scientific">Denitrobaculum tricleocarpae</name>
    <dbReference type="NCBI Taxonomy" id="2591009"/>
    <lineage>
        <taxon>Bacteria</taxon>
        <taxon>Pseudomonadati</taxon>
        <taxon>Pseudomonadota</taxon>
        <taxon>Alphaproteobacteria</taxon>
        <taxon>Rhodospirillales</taxon>
        <taxon>Rhodospirillaceae</taxon>
        <taxon>Denitrobaculum</taxon>
    </lineage>
</organism>
<dbReference type="InterPro" id="IPR036631">
    <property type="entry name" value="MGMT_N_sf"/>
</dbReference>
<sequence>MVRYALFPTPLGDCGIAWRNDRVVATRLQDKSPADTIHRLAARTGGTRGEPPIAIRRAIASMTALLAGERTDLTHILCDFGGIDGFAAQVYSATRAIPAGETATYGAIASQLGDKRLARNVGQALGQNPLPIIVPCHRVIGVGGRLTGFSAAGGVATKLKMLEVEGAQLGSAPRLFDDLPLAAKAPR</sequence>
<dbReference type="CDD" id="cd06445">
    <property type="entry name" value="ATase"/>
    <property type="match status" value="1"/>
</dbReference>
<dbReference type="EMBL" id="VHSH01000005">
    <property type="protein sequence ID" value="TQV79395.1"/>
    <property type="molecule type" value="Genomic_DNA"/>
</dbReference>
<evidence type="ECO:0000256" key="1">
    <source>
        <dbReference type="ARBA" id="ARBA00001286"/>
    </source>
</evidence>
<dbReference type="OrthoDB" id="9802228at2"/>
<dbReference type="Gene3D" id="1.10.10.10">
    <property type="entry name" value="Winged helix-like DNA-binding domain superfamily/Winged helix DNA-binding domain"/>
    <property type="match status" value="1"/>
</dbReference>
<comment type="caution">
    <text evidence="8">The sequence shown here is derived from an EMBL/GenBank/DDBJ whole genome shotgun (WGS) entry which is preliminary data.</text>
</comment>
<evidence type="ECO:0000256" key="6">
    <source>
        <dbReference type="ARBA" id="ARBA00049348"/>
    </source>
</evidence>
<reference evidence="8 9" key="1">
    <citation type="submission" date="2019-06" db="EMBL/GenBank/DDBJ databases">
        <title>Whole genome sequence for Rhodospirillaceae sp. R148.</title>
        <authorList>
            <person name="Wang G."/>
        </authorList>
    </citation>
    <scope>NUCLEOTIDE SEQUENCE [LARGE SCALE GENOMIC DNA]</scope>
    <source>
        <strain evidence="8 9">R148</strain>
    </source>
</reference>
<dbReference type="PROSITE" id="PS00374">
    <property type="entry name" value="MGMT"/>
    <property type="match status" value="1"/>
</dbReference>